<keyword evidence="5 6" id="KW-0472">Membrane</keyword>
<dbReference type="Pfam" id="PF01027">
    <property type="entry name" value="Bax1-I"/>
    <property type="match status" value="1"/>
</dbReference>
<feature type="transmembrane region" description="Helical" evidence="6">
    <location>
        <begin position="121"/>
        <end position="142"/>
    </location>
</feature>
<evidence type="ECO:0000256" key="6">
    <source>
        <dbReference type="RuleBase" id="RU004379"/>
    </source>
</evidence>
<comment type="similarity">
    <text evidence="6">Belongs to the BI1 family.</text>
</comment>
<dbReference type="CDD" id="cd10433">
    <property type="entry name" value="YccA_like"/>
    <property type="match status" value="1"/>
</dbReference>
<name>A0A654KHY3_TAYEM</name>
<dbReference type="KEGG" id="teq:TEQUI_1109"/>
<dbReference type="GO" id="GO:0005886">
    <property type="term" value="C:plasma membrane"/>
    <property type="evidence" value="ECO:0007669"/>
    <property type="project" value="UniProtKB-SubCell"/>
</dbReference>
<feature type="transmembrane region" description="Helical" evidence="6">
    <location>
        <begin position="206"/>
        <end position="229"/>
    </location>
</feature>
<evidence type="ECO:0000313" key="7">
    <source>
        <dbReference type="EMBL" id="ADU92033.1"/>
    </source>
</evidence>
<sequence>MNNFGRPSDSLSQDSFRGNGQAIAKAKNKVLSQTYVLLAISIAVAALGALVGMQFNIFAGMRPFMQFAIFMIGVYGLMFLVVKNRNSAAGVGFLLAFTFFMGLTLSNLISSILMLANGPSLILYAFGSTATIFFIMATLANVIKKDLSFISKFLFIGLIACIIGAVANIFLLIPALSLALATVVVIICSLYLLVDVQRIINGGETNYIMATMSIFISLYNIFSSLLSIFGMTSSSD</sequence>
<dbReference type="AlphaFoldDB" id="A0A654KHY3"/>
<feature type="transmembrane region" description="Helical" evidence="6">
    <location>
        <begin position="176"/>
        <end position="194"/>
    </location>
</feature>
<dbReference type="PANTHER" id="PTHR23291">
    <property type="entry name" value="BAX INHIBITOR-RELATED"/>
    <property type="match status" value="1"/>
</dbReference>
<accession>A0A654KHY3</accession>
<dbReference type="PANTHER" id="PTHR23291:SF115">
    <property type="entry name" value="MODULATOR OF FTSH PROTEASE YCCA"/>
    <property type="match status" value="1"/>
</dbReference>
<keyword evidence="3 6" id="KW-0812">Transmembrane</keyword>
<evidence type="ECO:0000256" key="2">
    <source>
        <dbReference type="ARBA" id="ARBA00022475"/>
    </source>
</evidence>
<feature type="transmembrane region" description="Helical" evidence="6">
    <location>
        <begin position="64"/>
        <end position="82"/>
    </location>
</feature>
<evidence type="ECO:0000256" key="4">
    <source>
        <dbReference type="ARBA" id="ARBA00022989"/>
    </source>
</evidence>
<feature type="transmembrane region" description="Helical" evidence="6">
    <location>
        <begin position="149"/>
        <end position="170"/>
    </location>
</feature>
<dbReference type="Proteomes" id="UP000007472">
    <property type="component" value="Chromosome"/>
</dbReference>
<organism evidence="7 8">
    <name type="scientific">Taylorella equigenitalis (strain MCE9)</name>
    <dbReference type="NCBI Taxonomy" id="937774"/>
    <lineage>
        <taxon>Bacteria</taxon>
        <taxon>Pseudomonadati</taxon>
        <taxon>Pseudomonadota</taxon>
        <taxon>Betaproteobacteria</taxon>
        <taxon>Burkholderiales</taxon>
        <taxon>Alcaligenaceae</taxon>
        <taxon>Taylorella</taxon>
    </lineage>
</organism>
<comment type="subcellular location">
    <subcellularLocation>
        <location evidence="1">Cell membrane</location>
        <topology evidence="1">Multi-pass membrane protein</topology>
    </subcellularLocation>
</comment>
<keyword evidence="2" id="KW-1003">Cell membrane</keyword>
<dbReference type="EMBL" id="CP002456">
    <property type="protein sequence ID" value="ADU92033.1"/>
    <property type="molecule type" value="Genomic_DNA"/>
</dbReference>
<feature type="transmembrane region" description="Helical" evidence="6">
    <location>
        <begin position="35"/>
        <end position="58"/>
    </location>
</feature>
<evidence type="ECO:0000256" key="1">
    <source>
        <dbReference type="ARBA" id="ARBA00004651"/>
    </source>
</evidence>
<evidence type="ECO:0000256" key="3">
    <source>
        <dbReference type="ARBA" id="ARBA00022692"/>
    </source>
</evidence>
<reference evidence="7 8" key="1">
    <citation type="journal article" date="2011" name="J. Bacteriol.">
        <title>Genome sequence of Taylorella equigenitalis MCE9, the causative agent of contagious equine metritis.</title>
        <authorList>
            <person name="Hebert L."/>
            <person name="Moumen B."/>
            <person name="Duquesne F."/>
            <person name="Breuil M.F."/>
            <person name="Laugier C."/>
            <person name="Batto J.M."/>
            <person name="Renault P."/>
            <person name="Petry S."/>
        </authorList>
    </citation>
    <scope>NUCLEOTIDE SEQUENCE [LARGE SCALE GENOMIC DNA]</scope>
    <source>
        <strain evidence="7 8">MCE9</strain>
    </source>
</reference>
<proteinExistence type="inferred from homology"/>
<protein>
    <submittedName>
        <fullName evidence="7">Integral membrane protein, interacts with FtsH</fullName>
    </submittedName>
</protein>
<evidence type="ECO:0000256" key="5">
    <source>
        <dbReference type="ARBA" id="ARBA00023136"/>
    </source>
</evidence>
<feature type="transmembrane region" description="Helical" evidence="6">
    <location>
        <begin position="94"/>
        <end position="115"/>
    </location>
</feature>
<gene>
    <name evidence="7" type="ordered locus">TEQUI_1109</name>
</gene>
<evidence type="ECO:0000313" key="8">
    <source>
        <dbReference type="Proteomes" id="UP000007472"/>
    </source>
</evidence>
<dbReference type="InterPro" id="IPR006214">
    <property type="entry name" value="Bax_inhibitor_1-related"/>
</dbReference>
<keyword evidence="4 6" id="KW-1133">Transmembrane helix</keyword>